<dbReference type="InterPro" id="IPR052035">
    <property type="entry name" value="ZnF_BED_domain_contain"/>
</dbReference>
<evidence type="ECO:0000256" key="4">
    <source>
        <dbReference type="ARBA" id="ARBA00022833"/>
    </source>
</evidence>
<evidence type="ECO:0000256" key="1">
    <source>
        <dbReference type="ARBA" id="ARBA00004123"/>
    </source>
</evidence>
<dbReference type="SUPFAM" id="SSF53098">
    <property type="entry name" value="Ribonuclease H-like"/>
    <property type="match status" value="1"/>
</dbReference>
<evidence type="ECO:0000256" key="7">
    <source>
        <dbReference type="SAM" id="MobiDB-lite"/>
    </source>
</evidence>
<keyword evidence="5" id="KW-0238">DNA-binding</keyword>
<dbReference type="Pfam" id="PF14372">
    <property type="entry name" value="hAT-like_RNase-H"/>
    <property type="match status" value="1"/>
</dbReference>
<name>A0A9D4XPA0_PEA</name>
<dbReference type="PANTHER" id="PTHR46481">
    <property type="entry name" value="ZINC FINGER BED DOMAIN-CONTAINING PROTEIN 4"/>
    <property type="match status" value="1"/>
</dbReference>
<keyword evidence="10" id="KW-1185">Reference proteome</keyword>
<dbReference type="InterPro" id="IPR012337">
    <property type="entry name" value="RNaseH-like_sf"/>
</dbReference>
<evidence type="ECO:0000256" key="5">
    <source>
        <dbReference type="ARBA" id="ARBA00023125"/>
    </source>
</evidence>
<evidence type="ECO:0000256" key="6">
    <source>
        <dbReference type="ARBA" id="ARBA00023242"/>
    </source>
</evidence>
<comment type="caution">
    <text evidence="9">The sequence shown here is derived from an EMBL/GenBank/DDBJ whole genome shotgun (WGS) entry which is preliminary data.</text>
</comment>
<dbReference type="EMBL" id="JAMSHJ010000003">
    <property type="protein sequence ID" value="KAI5424826.1"/>
    <property type="molecule type" value="Genomic_DNA"/>
</dbReference>
<protein>
    <recommendedName>
        <fullName evidence="8">hAT-like transposase RNase-H fold domain-containing protein</fullName>
    </recommendedName>
</protein>
<evidence type="ECO:0000313" key="9">
    <source>
        <dbReference type="EMBL" id="KAI5424826.1"/>
    </source>
</evidence>
<organism evidence="9 10">
    <name type="scientific">Pisum sativum</name>
    <name type="common">Garden pea</name>
    <name type="synonym">Lathyrus oleraceus</name>
    <dbReference type="NCBI Taxonomy" id="3888"/>
    <lineage>
        <taxon>Eukaryota</taxon>
        <taxon>Viridiplantae</taxon>
        <taxon>Streptophyta</taxon>
        <taxon>Embryophyta</taxon>
        <taxon>Tracheophyta</taxon>
        <taxon>Spermatophyta</taxon>
        <taxon>Magnoliopsida</taxon>
        <taxon>eudicotyledons</taxon>
        <taxon>Gunneridae</taxon>
        <taxon>Pentapetalae</taxon>
        <taxon>rosids</taxon>
        <taxon>fabids</taxon>
        <taxon>Fabales</taxon>
        <taxon>Fabaceae</taxon>
        <taxon>Papilionoideae</taxon>
        <taxon>50 kb inversion clade</taxon>
        <taxon>NPAAA clade</taxon>
        <taxon>Hologalegina</taxon>
        <taxon>IRL clade</taxon>
        <taxon>Fabeae</taxon>
        <taxon>Lathyrus</taxon>
    </lineage>
</organism>
<keyword evidence="2" id="KW-0479">Metal-binding</keyword>
<keyword evidence="6" id="KW-0539">Nucleus</keyword>
<keyword evidence="4" id="KW-0862">Zinc</keyword>
<dbReference type="GO" id="GO:0005634">
    <property type="term" value="C:nucleus"/>
    <property type="evidence" value="ECO:0007669"/>
    <property type="project" value="UniProtKB-SubCell"/>
</dbReference>
<keyword evidence="3" id="KW-0863">Zinc-finger</keyword>
<accession>A0A9D4XPA0</accession>
<dbReference type="PANTHER" id="PTHR46481:SF10">
    <property type="entry name" value="ZINC FINGER BED DOMAIN-CONTAINING PROTEIN 39"/>
    <property type="match status" value="1"/>
</dbReference>
<gene>
    <name evidence="9" type="ORF">KIW84_030854</name>
</gene>
<dbReference type="AlphaFoldDB" id="A0A9D4XPA0"/>
<dbReference type="GO" id="GO:0008270">
    <property type="term" value="F:zinc ion binding"/>
    <property type="evidence" value="ECO:0007669"/>
    <property type="project" value="UniProtKB-KW"/>
</dbReference>
<reference evidence="9 10" key="1">
    <citation type="journal article" date="2022" name="Nat. Genet.">
        <title>Improved pea reference genome and pan-genome highlight genomic features and evolutionary characteristics.</title>
        <authorList>
            <person name="Yang T."/>
            <person name="Liu R."/>
            <person name="Luo Y."/>
            <person name="Hu S."/>
            <person name="Wang D."/>
            <person name="Wang C."/>
            <person name="Pandey M.K."/>
            <person name="Ge S."/>
            <person name="Xu Q."/>
            <person name="Li N."/>
            <person name="Li G."/>
            <person name="Huang Y."/>
            <person name="Saxena R.K."/>
            <person name="Ji Y."/>
            <person name="Li M."/>
            <person name="Yan X."/>
            <person name="He Y."/>
            <person name="Liu Y."/>
            <person name="Wang X."/>
            <person name="Xiang C."/>
            <person name="Varshney R.K."/>
            <person name="Ding H."/>
            <person name="Gao S."/>
            <person name="Zong X."/>
        </authorList>
    </citation>
    <scope>NUCLEOTIDE SEQUENCE [LARGE SCALE GENOMIC DNA]</scope>
    <source>
        <strain evidence="9 10">cv. Zhongwan 6</strain>
    </source>
</reference>
<dbReference type="GO" id="GO:0003677">
    <property type="term" value="F:DNA binding"/>
    <property type="evidence" value="ECO:0007669"/>
    <property type="project" value="UniProtKB-KW"/>
</dbReference>
<proteinExistence type="predicted"/>
<evidence type="ECO:0000313" key="10">
    <source>
        <dbReference type="Proteomes" id="UP001058974"/>
    </source>
</evidence>
<evidence type="ECO:0000256" key="3">
    <source>
        <dbReference type="ARBA" id="ARBA00022771"/>
    </source>
</evidence>
<dbReference type="InterPro" id="IPR025525">
    <property type="entry name" value="hAT-like_transposase_RNase-H"/>
</dbReference>
<sequence>MGQPNQTIPTQSVMNEVGSATTTEVVGPELVNTQPTKKKKASASGSRQSSACYDHFIRLHDDLVDTPTATWDGKCFHMRCVAHILNLVVNEGLKDKQLSITSVRDVVRFVKSSPHREAKFKECIEFTGITCKKLVCLDVSTNWNTTYLMLEAAEKFQDAFDKLEYEESSYREFFGKSVGLHSAFHQVSVVYCELKQATMSLSGVFASVGGDMMEKYNRYWRCATKMNKSIYFGIILDSRYKLSYIEWTFKDMYGVGSVFATGLINSIKESLQKLYDCYKQVDDQKHNIQTS</sequence>
<evidence type="ECO:0000256" key="2">
    <source>
        <dbReference type="ARBA" id="ARBA00022723"/>
    </source>
</evidence>
<feature type="domain" description="hAT-like transposase RNase-H fold" evidence="8">
    <location>
        <begin position="181"/>
        <end position="278"/>
    </location>
</feature>
<dbReference type="Proteomes" id="UP001058974">
    <property type="component" value="Chromosome 3"/>
</dbReference>
<dbReference type="Gramene" id="Psat03G0085400-T1">
    <property type="protein sequence ID" value="KAI5424826.1"/>
    <property type="gene ID" value="KIW84_030854"/>
</dbReference>
<evidence type="ECO:0000259" key="8">
    <source>
        <dbReference type="Pfam" id="PF14372"/>
    </source>
</evidence>
<feature type="region of interest" description="Disordered" evidence="7">
    <location>
        <begin position="24"/>
        <end position="44"/>
    </location>
</feature>
<comment type="subcellular location">
    <subcellularLocation>
        <location evidence="1">Nucleus</location>
    </subcellularLocation>
</comment>